<dbReference type="EMBL" id="BOMI01000006">
    <property type="protein sequence ID" value="GID71838.1"/>
    <property type="molecule type" value="Genomic_DNA"/>
</dbReference>
<feature type="domain" description="Amine oxidase" evidence="1">
    <location>
        <begin position="43"/>
        <end position="286"/>
    </location>
</feature>
<name>A0ABQ3XVR4_9ACTN</name>
<dbReference type="SUPFAM" id="SSF51905">
    <property type="entry name" value="FAD/NAD(P)-binding domain"/>
    <property type="match status" value="1"/>
</dbReference>
<dbReference type="InterPro" id="IPR002937">
    <property type="entry name" value="Amino_oxidase"/>
</dbReference>
<dbReference type="Gene3D" id="3.50.50.60">
    <property type="entry name" value="FAD/NAD(P)-binding domain"/>
    <property type="match status" value="1"/>
</dbReference>
<evidence type="ECO:0000313" key="2">
    <source>
        <dbReference type="EMBL" id="GID71838.1"/>
    </source>
</evidence>
<dbReference type="Pfam" id="PF01593">
    <property type="entry name" value="Amino_oxidase"/>
    <property type="match status" value="1"/>
</dbReference>
<dbReference type="RefSeq" id="WP_203759813.1">
    <property type="nucleotide sequence ID" value="NZ_BAAABO010000004.1"/>
</dbReference>
<organism evidence="2 3">
    <name type="scientific">Paractinoplanes deccanensis</name>
    <dbReference type="NCBI Taxonomy" id="113561"/>
    <lineage>
        <taxon>Bacteria</taxon>
        <taxon>Bacillati</taxon>
        <taxon>Actinomycetota</taxon>
        <taxon>Actinomycetes</taxon>
        <taxon>Micromonosporales</taxon>
        <taxon>Micromonosporaceae</taxon>
        <taxon>Paractinoplanes</taxon>
    </lineage>
</organism>
<dbReference type="Gene3D" id="3.30.70.1990">
    <property type="match status" value="1"/>
</dbReference>
<keyword evidence="3" id="KW-1185">Reference proteome</keyword>
<dbReference type="Proteomes" id="UP000609879">
    <property type="component" value="Unassembled WGS sequence"/>
</dbReference>
<accession>A0ABQ3XVR4</accession>
<protein>
    <recommendedName>
        <fullName evidence="1">Amine oxidase domain-containing protein</fullName>
    </recommendedName>
</protein>
<dbReference type="InterPro" id="IPR036188">
    <property type="entry name" value="FAD/NAD-bd_sf"/>
</dbReference>
<evidence type="ECO:0000259" key="1">
    <source>
        <dbReference type="Pfam" id="PF01593"/>
    </source>
</evidence>
<evidence type="ECO:0000313" key="3">
    <source>
        <dbReference type="Proteomes" id="UP000609879"/>
    </source>
</evidence>
<comment type="caution">
    <text evidence="2">The sequence shown here is derived from an EMBL/GenBank/DDBJ whole genome shotgun (WGS) entry which is preliminary data.</text>
</comment>
<sequence length="458" mass="48190">MGLTRKQMLGVMGAAAAAPLVSGAGGPRVIRRDVCVLGGGSAGTYAAVRLRELGRSVAVVEARDRLGGHTETYHDPATGGTIDIGVVVLEDEPVVRDHFGRFGVELVRLTGGGEGGTTAYVDFRTGRPVGYTPPAPVALPAYYEQISRYGPIDTVIDLPDPVPAELVAPFADFVAAHDLGSIVRLVFDYGQGIGDLLRLPAFYAINLFGQGVAGKILGGGFVTTAAHDNSLLYERATEHLGGDALLGSRAVRVERSRSGVRVLVAGPDGARVIEAGKLLVTIPPLVRNLGALDLDGTERSVLGRFEPGAYYTGVVRLSGLPAGVGLANAAAETPYHLPPLPGLYMVGPSAVPGLYNVKYGSPSPLPDAVVRREIRAGIERVAAAGTYPVRFEGFATYAGHTPFELHVRPRDLAGGFYRRLGALQGHNRTYWSGAAWHSHNSARIWIGLEKLLPSIAAG</sequence>
<dbReference type="Gene3D" id="1.10.405.20">
    <property type="match status" value="1"/>
</dbReference>
<reference evidence="2 3" key="1">
    <citation type="submission" date="2021-01" db="EMBL/GenBank/DDBJ databases">
        <title>Whole genome shotgun sequence of Actinoplanes deccanensis NBRC 13994.</title>
        <authorList>
            <person name="Komaki H."/>
            <person name="Tamura T."/>
        </authorList>
    </citation>
    <scope>NUCLEOTIDE SEQUENCE [LARGE SCALE GENOMIC DNA]</scope>
    <source>
        <strain evidence="2 3">NBRC 13994</strain>
    </source>
</reference>
<gene>
    <name evidence="2" type="ORF">Ade02nite_04790</name>
</gene>
<proteinExistence type="predicted"/>